<accession>A0A6M3KZJ9</accession>
<evidence type="ECO:0000313" key="2">
    <source>
        <dbReference type="EMBL" id="QJA87693.1"/>
    </source>
</evidence>
<proteinExistence type="predicted"/>
<dbReference type="EMBL" id="MT142726">
    <property type="protein sequence ID" value="QJA87693.1"/>
    <property type="molecule type" value="Genomic_DNA"/>
</dbReference>
<gene>
    <name evidence="1" type="ORF">MM415A01353_0006</name>
    <name evidence="2" type="ORF">MM415B02909_0016</name>
</gene>
<name>A0A6M3KZJ9_9ZZZZ</name>
<protein>
    <submittedName>
        <fullName evidence="2">Uncharacterized protein</fullName>
    </submittedName>
</protein>
<reference evidence="2" key="1">
    <citation type="submission" date="2020-03" db="EMBL/GenBank/DDBJ databases">
        <title>The deep terrestrial virosphere.</title>
        <authorList>
            <person name="Holmfeldt K."/>
            <person name="Nilsson E."/>
            <person name="Simone D."/>
            <person name="Lopez-Fernandez M."/>
            <person name="Wu X."/>
            <person name="de Brujin I."/>
            <person name="Lundin D."/>
            <person name="Andersson A."/>
            <person name="Bertilsson S."/>
            <person name="Dopson M."/>
        </authorList>
    </citation>
    <scope>NUCLEOTIDE SEQUENCE</scope>
    <source>
        <strain evidence="1">MM415A01353</strain>
        <strain evidence="2">MM415B02909</strain>
    </source>
</reference>
<dbReference type="AlphaFoldDB" id="A0A6M3KZJ9"/>
<sequence>MSCPKCGAKLDYVLTGHVEFWEGTVELFGDKLKFDENDCEESTRWYKCPECKTPLSGKEGSEPQYCILNILEV</sequence>
<dbReference type="EMBL" id="MT142269">
    <property type="protein sequence ID" value="QJA77196.1"/>
    <property type="molecule type" value="Genomic_DNA"/>
</dbReference>
<evidence type="ECO:0000313" key="1">
    <source>
        <dbReference type="EMBL" id="QJA77196.1"/>
    </source>
</evidence>
<organism evidence="2">
    <name type="scientific">viral metagenome</name>
    <dbReference type="NCBI Taxonomy" id="1070528"/>
    <lineage>
        <taxon>unclassified sequences</taxon>
        <taxon>metagenomes</taxon>
        <taxon>organismal metagenomes</taxon>
    </lineage>
</organism>